<dbReference type="Gene3D" id="3.50.50.60">
    <property type="entry name" value="FAD/NAD(P)-binding domain"/>
    <property type="match status" value="1"/>
</dbReference>
<dbReference type="GO" id="GO:0016709">
    <property type="term" value="F:oxidoreductase activity, acting on paired donors, with incorporation or reduction of molecular oxygen, NAD(P)H as one donor, and incorporation of one atom of oxygen"/>
    <property type="evidence" value="ECO:0007669"/>
    <property type="project" value="UniProtKB-ARBA"/>
</dbReference>
<name>A0AAI8YHN8_9PEZI</name>
<evidence type="ECO:0000256" key="6">
    <source>
        <dbReference type="SAM" id="MobiDB-lite"/>
    </source>
</evidence>
<evidence type="ECO:0000256" key="4">
    <source>
        <dbReference type="ARBA" id="ARBA00022827"/>
    </source>
</evidence>
<dbReference type="Proteomes" id="UP001295740">
    <property type="component" value="Unassembled WGS sequence"/>
</dbReference>
<feature type="region of interest" description="Disordered" evidence="6">
    <location>
        <begin position="542"/>
        <end position="562"/>
    </location>
</feature>
<dbReference type="PANTHER" id="PTHR43004">
    <property type="entry name" value="TRK SYSTEM POTASSIUM UPTAKE PROTEIN"/>
    <property type="match status" value="1"/>
</dbReference>
<dbReference type="InterPro" id="IPR038220">
    <property type="entry name" value="PHOX_C_sf"/>
</dbReference>
<dbReference type="Gene3D" id="3.30.9.10">
    <property type="entry name" value="D-Amino Acid Oxidase, subunit A, domain 2"/>
    <property type="match status" value="1"/>
</dbReference>
<dbReference type="Pfam" id="PF01494">
    <property type="entry name" value="FAD_binding_3"/>
    <property type="match status" value="1"/>
</dbReference>
<evidence type="ECO:0000313" key="10">
    <source>
        <dbReference type="Proteomes" id="UP001295740"/>
    </source>
</evidence>
<organism evidence="9 10">
    <name type="scientific">Anthostomella pinea</name>
    <dbReference type="NCBI Taxonomy" id="933095"/>
    <lineage>
        <taxon>Eukaryota</taxon>
        <taxon>Fungi</taxon>
        <taxon>Dikarya</taxon>
        <taxon>Ascomycota</taxon>
        <taxon>Pezizomycotina</taxon>
        <taxon>Sordariomycetes</taxon>
        <taxon>Xylariomycetidae</taxon>
        <taxon>Xylariales</taxon>
        <taxon>Xylariaceae</taxon>
        <taxon>Anthostomella</taxon>
    </lineage>
</organism>
<dbReference type="PANTHER" id="PTHR43004:SF20">
    <property type="entry name" value="2-MONOOXYGENASE, PUTATIVE (AFU_ORTHOLOGUE AFUA_1G13660)-RELATED"/>
    <property type="match status" value="1"/>
</dbReference>
<evidence type="ECO:0000256" key="2">
    <source>
        <dbReference type="ARBA" id="ARBA00007801"/>
    </source>
</evidence>
<keyword evidence="10" id="KW-1185">Reference proteome</keyword>
<gene>
    <name evidence="9" type="ORF">KHLLAP_LOCUS5703</name>
</gene>
<dbReference type="InterPro" id="IPR002938">
    <property type="entry name" value="FAD-bd"/>
</dbReference>
<keyword evidence="5" id="KW-0560">Oxidoreductase</keyword>
<evidence type="ECO:0000313" key="9">
    <source>
        <dbReference type="EMBL" id="CAJ2505235.1"/>
    </source>
</evidence>
<sequence length="718" mass="79048">MARSLPPRTWKHGFVAPATESVPLWADDRYFTAEDGKKAHMKIRAEAAKPTSSATNNLGRSELRSWPHLYSGTQSPGDTHIWWKPETEVDVIICGGGPFGLAVAMNLARQGISFRIVDKSESPCLTGRADGLHPRALEYLESWGVSTEAAEEGPILNSTVVFRNGVKLFHGESSICDSRYKGIHILTQGQVERVYIRDLLRHQALVERCKTVDSFVVQDNGVSSHPVTATFKDLKNGETEVVRAKYLVGADGASSCIREKLQIPFDGLATDCFWVILDCQFKTDYPHILGFNIVISAEHGGCIIIPREQGHTRFYVQVTGERAAKMAEARDRIRRANGSTVGETQVHEHNITPEEALEHLNKIMTPWKVEFASAMSWFAVWRVNERVARSFSTADQRVHIGGDASHVHSVLGAFGLNSSIYDAANLSWKLTLSVKGVAKPDVLLPTYDAERRLFANRVIRASGAYLRFICNLNLPLAQLRGLGDDLETHDENLPTLDGTAGVDQHWLGSFFSRNAMFLLGVEGPIVQSAICPQVAMKSTFSTAPTASNPSSSLPTSVVNGGRAPSPRVCLDRNCTGYLYDRMKGVGKFHILIFVSDLKGSVRGRVARLVETGLGPSGFWSRYGGGELFNLVVIIKSLQHEVEESLDAPEFASLRDKATLVYDDRAPDDDAHYCYGINHARGAVVVVRPDLLVGMSAWPECPEAIADYFGGFLQEPKQK</sequence>
<dbReference type="Pfam" id="PF07976">
    <property type="entry name" value="Phe_hydrox_dim"/>
    <property type="match status" value="1"/>
</dbReference>
<evidence type="ECO:0000256" key="1">
    <source>
        <dbReference type="ARBA" id="ARBA00005179"/>
    </source>
</evidence>
<dbReference type="AlphaFoldDB" id="A0AAI8YHN8"/>
<feature type="domain" description="FAD-binding" evidence="7">
    <location>
        <begin position="88"/>
        <end position="461"/>
    </location>
</feature>
<accession>A0AAI8YHN8</accession>
<dbReference type="SUPFAM" id="SSF52833">
    <property type="entry name" value="Thioredoxin-like"/>
    <property type="match status" value="1"/>
</dbReference>
<comment type="caution">
    <text evidence="9">The sequence shown here is derived from an EMBL/GenBank/DDBJ whole genome shotgun (WGS) entry which is preliminary data.</text>
</comment>
<dbReference type="SUPFAM" id="SSF51905">
    <property type="entry name" value="FAD/NAD(P)-binding domain"/>
    <property type="match status" value="1"/>
</dbReference>
<evidence type="ECO:0000256" key="3">
    <source>
        <dbReference type="ARBA" id="ARBA00022630"/>
    </source>
</evidence>
<evidence type="ECO:0000259" key="8">
    <source>
        <dbReference type="Pfam" id="PF07976"/>
    </source>
</evidence>
<dbReference type="InterPro" id="IPR036188">
    <property type="entry name" value="FAD/NAD-bd_sf"/>
</dbReference>
<dbReference type="Gene3D" id="3.40.30.20">
    <property type="match status" value="1"/>
</dbReference>
<reference evidence="9" key="1">
    <citation type="submission" date="2023-10" db="EMBL/GenBank/DDBJ databases">
        <authorList>
            <person name="Hackl T."/>
        </authorList>
    </citation>
    <scope>NUCLEOTIDE SEQUENCE</scope>
</reference>
<feature type="compositionally biased region" description="Low complexity" evidence="6">
    <location>
        <begin position="542"/>
        <end position="556"/>
    </location>
</feature>
<dbReference type="InterPro" id="IPR050641">
    <property type="entry name" value="RIFMO-like"/>
</dbReference>
<dbReference type="PRINTS" id="PR00420">
    <property type="entry name" value="RNGMNOXGNASE"/>
</dbReference>
<dbReference type="InterPro" id="IPR036249">
    <property type="entry name" value="Thioredoxin-like_sf"/>
</dbReference>
<protein>
    <submittedName>
        <fullName evidence="9">Uu.00g126290.m01.CDS01</fullName>
    </submittedName>
</protein>
<keyword evidence="4" id="KW-0274">FAD</keyword>
<dbReference type="SUPFAM" id="SSF54373">
    <property type="entry name" value="FAD-linked reductases, C-terminal domain"/>
    <property type="match status" value="1"/>
</dbReference>
<comment type="pathway">
    <text evidence="1">Secondary metabolite biosynthesis.</text>
</comment>
<feature type="domain" description="Phenol hydroxylase-like C-terminal dimerisation" evidence="8">
    <location>
        <begin position="552"/>
        <end position="715"/>
    </location>
</feature>
<keyword evidence="3" id="KW-0285">Flavoprotein</keyword>
<proteinExistence type="inferred from homology"/>
<evidence type="ECO:0000256" key="5">
    <source>
        <dbReference type="ARBA" id="ARBA00023002"/>
    </source>
</evidence>
<comment type="similarity">
    <text evidence="2">Belongs to the PheA/TfdB FAD monooxygenase family.</text>
</comment>
<dbReference type="GO" id="GO:0071949">
    <property type="term" value="F:FAD binding"/>
    <property type="evidence" value="ECO:0007669"/>
    <property type="project" value="InterPro"/>
</dbReference>
<evidence type="ECO:0000259" key="7">
    <source>
        <dbReference type="Pfam" id="PF01494"/>
    </source>
</evidence>
<dbReference type="EMBL" id="CAUWAG010000007">
    <property type="protein sequence ID" value="CAJ2505235.1"/>
    <property type="molecule type" value="Genomic_DNA"/>
</dbReference>
<dbReference type="InterPro" id="IPR012941">
    <property type="entry name" value="Phe_hydrox_C_dim_dom"/>
</dbReference>